<accession>A0A5J5INL6</accession>
<gene>
    <name evidence="6" type="ORF">F6B42_14430</name>
</gene>
<dbReference type="InterPro" id="IPR006059">
    <property type="entry name" value="SBP"/>
</dbReference>
<comment type="caution">
    <text evidence="6">The sequence shown here is derived from an EMBL/GenBank/DDBJ whole genome shotgun (WGS) entry which is preliminary data.</text>
</comment>
<dbReference type="PANTHER" id="PTHR43649:SF31">
    <property type="entry name" value="SN-GLYCEROL-3-PHOSPHATE-BINDING PERIPLASMIC PROTEIN UGPB"/>
    <property type="match status" value="1"/>
</dbReference>
<keyword evidence="3" id="KW-0813">Transport</keyword>
<organism evidence="6 7">
    <name type="scientific">Microbacterium radiodurans</name>
    <dbReference type="NCBI Taxonomy" id="661398"/>
    <lineage>
        <taxon>Bacteria</taxon>
        <taxon>Bacillati</taxon>
        <taxon>Actinomycetota</taxon>
        <taxon>Actinomycetes</taxon>
        <taxon>Micrococcales</taxon>
        <taxon>Microbacteriaceae</taxon>
        <taxon>Microbacterium</taxon>
    </lineage>
</organism>
<dbReference type="Proteomes" id="UP000327039">
    <property type="component" value="Unassembled WGS sequence"/>
</dbReference>
<evidence type="ECO:0000313" key="7">
    <source>
        <dbReference type="Proteomes" id="UP000327039"/>
    </source>
</evidence>
<dbReference type="SUPFAM" id="SSF53850">
    <property type="entry name" value="Periplasmic binding protein-like II"/>
    <property type="match status" value="1"/>
</dbReference>
<evidence type="ECO:0000256" key="1">
    <source>
        <dbReference type="ARBA" id="ARBA00004196"/>
    </source>
</evidence>
<dbReference type="Pfam" id="PF01547">
    <property type="entry name" value="SBP_bac_1"/>
    <property type="match status" value="1"/>
</dbReference>
<dbReference type="PANTHER" id="PTHR43649">
    <property type="entry name" value="ARABINOSE-BINDING PROTEIN-RELATED"/>
    <property type="match status" value="1"/>
</dbReference>
<dbReference type="GO" id="GO:0030313">
    <property type="term" value="C:cell envelope"/>
    <property type="evidence" value="ECO:0007669"/>
    <property type="project" value="UniProtKB-SubCell"/>
</dbReference>
<proteinExistence type="inferred from homology"/>
<dbReference type="OrthoDB" id="8478044at2"/>
<dbReference type="RefSeq" id="WP_150420455.1">
    <property type="nucleotide sequence ID" value="NZ_VYRZ01000005.1"/>
</dbReference>
<feature type="chain" id="PRO_5039393949" evidence="5">
    <location>
        <begin position="23"/>
        <end position="428"/>
    </location>
</feature>
<evidence type="ECO:0000256" key="3">
    <source>
        <dbReference type="ARBA" id="ARBA00022448"/>
    </source>
</evidence>
<feature type="signal peptide" evidence="5">
    <location>
        <begin position="1"/>
        <end position="22"/>
    </location>
</feature>
<dbReference type="InterPro" id="IPR050490">
    <property type="entry name" value="Bact_solute-bd_prot1"/>
</dbReference>
<protein>
    <submittedName>
        <fullName evidence="6">Extracellular solute-binding protein</fullName>
    </submittedName>
</protein>
<comment type="subcellular location">
    <subcellularLocation>
        <location evidence="1">Cell envelope</location>
    </subcellularLocation>
</comment>
<dbReference type="Gene3D" id="3.40.190.10">
    <property type="entry name" value="Periplasmic binding protein-like II"/>
    <property type="match status" value="2"/>
</dbReference>
<dbReference type="EMBL" id="VYRZ01000005">
    <property type="protein sequence ID" value="KAA9083745.1"/>
    <property type="molecule type" value="Genomic_DNA"/>
</dbReference>
<reference evidence="7" key="1">
    <citation type="submission" date="2019-09" db="EMBL/GenBank/DDBJ databases">
        <title>Mumia zhuanghuii sp. nov. isolated from the intestinal contents of plateau pika (Ochotona curzoniae) in the Qinghai-Tibet plateau of China.</title>
        <authorList>
            <person name="Tian Z."/>
        </authorList>
    </citation>
    <scope>NUCLEOTIDE SEQUENCE [LARGE SCALE GENOMIC DNA]</scope>
    <source>
        <strain evidence="7">DSM 25564</strain>
    </source>
</reference>
<sequence>MKRYSWGATVAAGVVILAGCSAGTDSPAAVSTDAPTGELRYESWTPTEVTFDSVVAAFTEENPDVDIVGTLSPFEDYQTALQTQLRSGQGPDVFVVQPGAMLNQFAQYIEPVDSYAEAFDGADWRERYNAEPLERASVGDQTLGLPVGYGVAGFLWVNNTILEENGLTAPTSYDELKEVSASLRDAGIQPIAFGAKDTWQDVDYYLALAAALDSEALYAAMGGDGAWDDPELIEAFAAWKTMFDDEVVQQGAAGAATYTDTYDLFTRGEAAFFANGSWNLDMYRNSLELVEAYDIDVMPLPVPGTTDTAPITGDTAVVVVNKDSKNKSAAFQLARYMSSGEGAQILTDAALDFPVTVDGPAPQGLPEPAQQARTTIENLIAEDLAGYRQVPSPSVNTALGDALVGLISSDLTPEEAASRVQAAADEAQ</sequence>
<comment type="similarity">
    <text evidence="2">Belongs to the bacterial solute-binding protein 1 family.</text>
</comment>
<keyword evidence="4 5" id="KW-0732">Signal</keyword>
<keyword evidence="7" id="KW-1185">Reference proteome</keyword>
<name>A0A5J5INL6_9MICO</name>
<evidence type="ECO:0000256" key="2">
    <source>
        <dbReference type="ARBA" id="ARBA00008520"/>
    </source>
</evidence>
<dbReference type="AlphaFoldDB" id="A0A5J5INL6"/>
<evidence type="ECO:0000256" key="4">
    <source>
        <dbReference type="ARBA" id="ARBA00022729"/>
    </source>
</evidence>
<evidence type="ECO:0000256" key="5">
    <source>
        <dbReference type="SAM" id="SignalP"/>
    </source>
</evidence>
<dbReference type="PROSITE" id="PS51257">
    <property type="entry name" value="PROKAR_LIPOPROTEIN"/>
    <property type="match status" value="1"/>
</dbReference>
<evidence type="ECO:0000313" key="6">
    <source>
        <dbReference type="EMBL" id="KAA9083745.1"/>
    </source>
</evidence>